<dbReference type="Proteomes" id="UP001158067">
    <property type="component" value="Unassembled WGS sequence"/>
</dbReference>
<dbReference type="EMBL" id="FXUG01000011">
    <property type="protein sequence ID" value="SMP68645.1"/>
    <property type="molecule type" value="Genomic_DNA"/>
</dbReference>
<protein>
    <recommendedName>
        <fullName evidence="3">Rhamnogalacturonan lyase domain-containing protein</fullName>
    </recommendedName>
</protein>
<accession>A0ABY1QDV6</accession>
<comment type="caution">
    <text evidence="1">The sequence shown here is derived from an EMBL/GenBank/DDBJ whole genome shotgun (WGS) entry which is preliminary data.</text>
</comment>
<sequence>MDGQPSNATDGHDGRLLWMDNARSGILLNTVPTGEYVLTGEHSAGGHPLACRYGYLTGFQSHNRPINLANATSLVLTTVSSLVKDVSRSGNVVL</sequence>
<gene>
    <name evidence="1" type="ORF">SAMN06265222_11194</name>
</gene>
<proteinExistence type="predicted"/>
<evidence type="ECO:0000313" key="1">
    <source>
        <dbReference type="EMBL" id="SMP68645.1"/>
    </source>
</evidence>
<evidence type="ECO:0008006" key="3">
    <source>
        <dbReference type="Google" id="ProtNLM"/>
    </source>
</evidence>
<name>A0ABY1QDV6_9BACT</name>
<keyword evidence="2" id="KW-1185">Reference proteome</keyword>
<organism evidence="1 2">
    <name type="scientific">Neorhodopirellula lusitana</name>
    <dbReference type="NCBI Taxonomy" id="445327"/>
    <lineage>
        <taxon>Bacteria</taxon>
        <taxon>Pseudomonadati</taxon>
        <taxon>Planctomycetota</taxon>
        <taxon>Planctomycetia</taxon>
        <taxon>Pirellulales</taxon>
        <taxon>Pirellulaceae</taxon>
        <taxon>Neorhodopirellula</taxon>
    </lineage>
</organism>
<evidence type="ECO:0000313" key="2">
    <source>
        <dbReference type="Proteomes" id="UP001158067"/>
    </source>
</evidence>
<reference evidence="1 2" key="1">
    <citation type="submission" date="2017-05" db="EMBL/GenBank/DDBJ databases">
        <authorList>
            <person name="Varghese N."/>
            <person name="Submissions S."/>
        </authorList>
    </citation>
    <scope>NUCLEOTIDE SEQUENCE [LARGE SCALE GENOMIC DNA]</scope>
    <source>
        <strain evidence="1 2">DSM 25457</strain>
    </source>
</reference>